<dbReference type="Proteomes" id="UP000655225">
    <property type="component" value="Unassembled WGS sequence"/>
</dbReference>
<comment type="caution">
    <text evidence="2">The sequence shown here is derived from an EMBL/GenBank/DDBJ whole genome shotgun (WGS) entry which is preliminary data.</text>
</comment>
<feature type="coiled-coil region" evidence="1">
    <location>
        <begin position="46"/>
        <end position="108"/>
    </location>
</feature>
<dbReference type="AlphaFoldDB" id="A0A834YUG3"/>
<dbReference type="OrthoDB" id="1933536at2759"/>
<evidence type="ECO:0000313" key="2">
    <source>
        <dbReference type="EMBL" id="KAF8395949.1"/>
    </source>
</evidence>
<evidence type="ECO:0000313" key="3">
    <source>
        <dbReference type="Proteomes" id="UP000655225"/>
    </source>
</evidence>
<accession>A0A834YUG3</accession>
<proteinExistence type="predicted"/>
<organism evidence="2 3">
    <name type="scientific">Tetracentron sinense</name>
    <name type="common">Spur-leaf</name>
    <dbReference type="NCBI Taxonomy" id="13715"/>
    <lineage>
        <taxon>Eukaryota</taxon>
        <taxon>Viridiplantae</taxon>
        <taxon>Streptophyta</taxon>
        <taxon>Embryophyta</taxon>
        <taxon>Tracheophyta</taxon>
        <taxon>Spermatophyta</taxon>
        <taxon>Magnoliopsida</taxon>
        <taxon>Trochodendrales</taxon>
        <taxon>Trochodendraceae</taxon>
        <taxon>Tetracentron</taxon>
    </lineage>
</organism>
<dbReference type="PANTHER" id="PTHR38353:SF2">
    <property type="entry name" value="TROPOMYOSIN"/>
    <property type="match status" value="1"/>
</dbReference>
<reference evidence="2 3" key="1">
    <citation type="submission" date="2020-04" db="EMBL/GenBank/DDBJ databases">
        <title>Plant Genome Project.</title>
        <authorList>
            <person name="Zhang R.-G."/>
        </authorList>
    </citation>
    <scope>NUCLEOTIDE SEQUENCE [LARGE SCALE GENOMIC DNA]</scope>
    <source>
        <strain evidence="2">YNK0</strain>
        <tissue evidence="2">Leaf</tissue>
    </source>
</reference>
<sequence length="431" mass="49661">MREEVCWGEESRKLTIYGVGSLMKTKDVEDQVAKISVDEQTQITAIRTMRKDLELAKSETRRLKEETEEMVKENGQICSLILQKQKKIASLEADSSTLSQTLELIQQESISLSAKLKGKSSYYAKVMEDMSAKLREHQDWINSHRLSTEVKELGLGYEVKNYKDLTTKLDRGKAKLDNISGNKSKLVLEQTKMKQSIERLKCRTNDFLPELRAMDAKTLEEEHKALLADKAGETEYLQSLHHQIEQLKRMLVLIRWLDLHEGGGPAYMVMKTKLARRMVVLIRRVMQVKSNLEKAQVDLFENSSNVALAESERGLMIKYSKLARFEEAEVRQKARIKWLSLGDRNNNFFHRNLATRRSFNRNLSIENRNNVMLKEEDKIKDEAVHFFENLLRPALGCWALNTDGSLRGDLASFGGVLRNQARDLCGIFYEL</sequence>
<dbReference type="PANTHER" id="PTHR38353">
    <property type="entry name" value="TROPOMYOSIN"/>
    <property type="match status" value="1"/>
</dbReference>
<name>A0A834YUG3_TETSI</name>
<keyword evidence="3" id="KW-1185">Reference proteome</keyword>
<evidence type="ECO:0000256" key="1">
    <source>
        <dbReference type="SAM" id="Coils"/>
    </source>
</evidence>
<gene>
    <name evidence="2" type="ORF">HHK36_019905</name>
</gene>
<dbReference type="EMBL" id="JABCRI010000013">
    <property type="protein sequence ID" value="KAF8395949.1"/>
    <property type="molecule type" value="Genomic_DNA"/>
</dbReference>
<keyword evidence="1" id="KW-0175">Coiled coil</keyword>
<protein>
    <submittedName>
        <fullName evidence="2">Uncharacterized protein</fullName>
    </submittedName>
</protein>